<dbReference type="Proteomes" id="UP000196228">
    <property type="component" value="Chromosome"/>
</dbReference>
<dbReference type="Pfam" id="PF19459">
    <property type="entry name" value="DUF5996"/>
    <property type="match status" value="1"/>
</dbReference>
<dbReference type="KEGG" id="cceu:CBR64_14025"/>
<evidence type="ECO:0000313" key="1">
    <source>
        <dbReference type="EMBL" id="ARU52409.1"/>
    </source>
</evidence>
<evidence type="ECO:0000313" key="2">
    <source>
        <dbReference type="Proteomes" id="UP000196228"/>
    </source>
</evidence>
<proteinExistence type="predicted"/>
<dbReference type="InterPro" id="IPR046038">
    <property type="entry name" value="DUF5996"/>
</dbReference>
<dbReference type="RefSeq" id="WP_087471383.1">
    <property type="nucleotide sequence ID" value="NZ_CP021383.1"/>
</dbReference>
<gene>
    <name evidence="1" type="ORF">CBR64_14025</name>
</gene>
<sequence length="308" mass="34415">MTQPAARPAPAPAPWPDLDVRRWEPTRRPLHLFTQVIGKVVLDLTPFVNHWWNVAFHVTSRGFVTPVMQVGDRALDVEIDLVAERVVFRTSDGSTETIALGPMSVADFYARTRACLDRLDVPVRVWSTPREIPDPVPFEQDTAVGEWDGDRTRTWLATVQRVVAVMERFRSGFYGKSSGPRFYWGAFDLGLTLFNGRPFHQPDDVEPIYRYAENAENLAVGYWPGDPTTHADQVYAYAYPQPPGVTDLDLAPGYWDPGLREAVLPCGVLRDAADPDAVLLAFFERSYRELATAAGWDLAAFTGPVPPG</sequence>
<accession>A0A1Y0HWH9</accession>
<dbReference type="OrthoDB" id="9800945at2"/>
<dbReference type="AlphaFoldDB" id="A0A1Y0HWH9"/>
<name>A0A1Y0HWH9_CELCE</name>
<dbReference type="EMBL" id="CP021383">
    <property type="protein sequence ID" value="ARU52409.1"/>
    <property type="molecule type" value="Genomic_DNA"/>
</dbReference>
<reference evidence="1 2" key="1">
    <citation type="submission" date="2017-05" db="EMBL/GenBank/DDBJ databases">
        <authorList>
            <person name="Song R."/>
            <person name="Chenine A.L."/>
            <person name="Ruprecht R.M."/>
        </authorList>
    </citation>
    <scope>NUCLEOTIDE SEQUENCE [LARGE SCALE GENOMIC DNA]</scope>
    <source>
        <strain evidence="1 2">PSBB019</strain>
    </source>
</reference>
<protein>
    <recommendedName>
        <fullName evidence="3">Ava_C0101 and related proteins</fullName>
    </recommendedName>
</protein>
<organism evidence="1 2">
    <name type="scientific">Cellulosimicrobium cellulans</name>
    <name type="common">Arthrobacter luteus</name>
    <dbReference type="NCBI Taxonomy" id="1710"/>
    <lineage>
        <taxon>Bacteria</taxon>
        <taxon>Bacillati</taxon>
        <taxon>Actinomycetota</taxon>
        <taxon>Actinomycetes</taxon>
        <taxon>Micrococcales</taxon>
        <taxon>Promicromonosporaceae</taxon>
        <taxon>Cellulosimicrobium</taxon>
    </lineage>
</organism>
<evidence type="ECO:0008006" key="3">
    <source>
        <dbReference type="Google" id="ProtNLM"/>
    </source>
</evidence>